<comment type="caution">
    <text evidence="2">The sequence shown here is derived from an EMBL/GenBank/DDBJ whole genome shotgun (WGS) entry which is preliminary data.</text>
</comment>
<proteinExistence type="predicted"/>
<feature type="region of interest" description="Disordered" evidence="1">
    <location>
        <begin position="60"/>
        <end position="84"/>
    </location>
</feature>
<keyword evidence="3" id="KW-1185">Reference proteome</keyword>
<feature type="region of interest" description="Disordered" evidence="1">
    <location>
        <begin position="1"/>
        <end position="48"/>
    </location>
</feature>
<evidence type="ECO:0000256" key="1">
    <source>
        <dbReference type="SAM" id="MobiDB-lite"/>
    </source>
</evidence>
<protein>
    <recommendedName>
        <fullName evidence="4">Transposase</fullName>
    </recommendedName>
</protein>
<name>A0ABP8AMU3_9ACTN</name>
<evidence type="ECO:0000313" key="2">
    <source>
        <dbReference type="EMBL" id="GAA4186498.1"/>
    </source>
</evidence>
<gene>
    <name evidence="2" type="ORF">GCM10022252_18580</name>
</gene>
<evidence type="ECO:0000313" key="3">
    <source>
        <dbReference type="Proteomes" id="UP001501251"/>
    </source>
</evidence>
<reference evidence="3" key="1">
    <citation type="journal article" date="2019" name="Int. J. Syst. Evol. Microbiol.">
        <title>The Global Catalogue of Microorganisms (GCM) 10K type strain sequencing project: providing services to taxonomists for standard genome sequencing and annotation.</title>
        <authorList>
            <consortium name="The Broad Institute Genomics Platform"/>
            <consortium name="The Broad Institute Genome Sequencing Center for Infectious Disease"/>
            <person name="Wu L."/>
            <person name="Ma J."/>
        </authorList>
    </citation>
    <scope>NUCLEOTIDE SEQUENCE [LARGE SCALE GENOMIC DNA]</scope>
    <source>
        <strain evidence="3">JCM 17388</strain>
    </source>
</reference>
<dbReference type="EMBL" id="BAABAQ010000002">
    <property type="protein sequence ID" value="GAA4186498.1"/>
    <property type="molecule type" value="Genomic_DNA"/>
</dbReference>
<evidence type="ECO:0008006" key="4">
    <source>
        <dbReference type="Google" id="ProtNLM"/>
    </source>
</evidence>
<dbReference type="Proteomes" id="UP001501251">
    <property type="component" value="Unassembled WGS sequence"/>
</dbReference>
<sequence length="84" mass="9055">MKEIKALRERSTSDGDGGGGEPKLFLLPAHPPKLNPGEQGWGNAGHDHAGRAAVHGVHRLRPTFGGDRAWSQMPKTGRDRRGPN</sequence>
<accession>A0ABP8AMU3</accession>
<feature type="compositionally biased region" description="Basic and acidic residues" evidence="1">
    <location>
        <begin position="1"/>
        <end position="13"/>
    </location>
</feature>
<organism evidence="2 3">
    <name type="scientific">Streptosporangium oxazolinicum</name>
    <dbReference type="NCBI Taxonomy" id="909287"/>
    <lineage>
        <taxon>Bacteria</taxon>
        <taxon>Bacillati</taxon>
        <taxon>Actinomycetota</taxon>
        <taxon>Actinomycetes</taxon>
        <taxon>Streptosporangiales</taxon>
        <taxon>Streptosporangiaceae</taxon>
        <taxon>Streptosporangium</taxon>
    </lineage>
</organism>